<name>A0A7Y9FQD2_9SPHN</name>
<dbReference type="Proteomes" id="UP000517753">
    <property type="component" value="Unassembled WGS sequence"/>
</dbReference>
<evidence type="ECO:0000256" key="1">
    <source>
        <dbReference type="ARBA" id="ARBA00022723"/>
    </source>
</evidence>
<evidence type="ECO:0000313" key="3">
    <source>
        <dbReference type="EMBL" id="NYD91541.1"/>
    </source>
</evidence>
<keyword evidence="3" id="KW-0560">Oxidoreductase</keyword>
<dbReference type="PANTHER" id="PTHR21366">
    <property type="entry name" value="GLYOXALASE FAMILY PROTEIN"/>
    <property type="match status" value="1"/>
</dbReference>
<dbReference type="InterPro" id="IPR037523">
    <property type="entry name" value="VOC_core"/>
</dbReference>
<dbReference type="GO" id="GO:0046872">
    <property type="term" value="F:metal ion binding"/>
    <property type="evidence" value="ECO:0007669"/>
    <property type="project" value="UniProtKB-KW"/>
</dbReference>
<keyword evidence="3" id="KW-0223">Dioxygenase</keyword>
<dbReference type="InterPro" id="IPR050383">
    <property type="entry name" value="GlyoxalaseI/FosfomycinResist"/>
</dbReference>
<dbReference type="GO" id="GO:0051213">
    <property type="term" value="F:dioxygenase activity"/>
    <property type="evidence" value="ECO:0007669"/>
    <property type="project" value="UniProtKB-KW"/>
</dbReference>
<sequence length="144" mass="15754">MGGVIGINHITLAVSDVARSLAFYRDVLGFRARAVWQNGAYLDAGSLWLCLSHDECARTSPHPDYTHIAFTVADADYSVLSAYLTATCLIWKEDRSEGASTYFLDPDGHRLEIHHGSLQSRLRHYRESGSAGVTILDDGDVGLG</sequence>
<dbReference type="AlphaFoldDB" id="A0A7Y9FQD2"/>
<keyword evidence="3" id="KW-0456">Lyase</keyword>
<gene>
    <name evidence="3" type="ORF">HD841_003349</name>
</gene>
<dbReference type="PROSITE" id="PS51819">
    <property type="entry name" value="VOC"/>
    <property type="match status" value="1"/>
</dbReference>
<dbReference type="GO" id="GO:0004462">
    <property type="term" value="F:lactoylglutathione lyase activity"/>
    <property type="evidence" value="ECO:0007669"/>
    <property type="project" value="InterPro"/>
</dbReference>
<protein>
    <submittedName>
        <fullName evidence="3">Catechol 2,3-dioxygenase-like lactoylglutathione lyase family enzyme</fullName>
    </submittedName>
</protein>
<keyword evidence="1" id="KW-0479">Metal-binding</keyword>
<dbReference type="SUPFAM" id="SSF54593">
    <property type="entry name" value="Glyoxalase/Bleomycin resistance protein/Dihydroxybiphenyl dioxygenase"/>
    <property type="match status" value="1"/>
</dbReference>
<feature type="domain" description="VOC" evidence="2">
    <location>
        <begin position="6"/>
        <end position="116"/>
    </location>
</feature>
<dbReference type="Gene3D" id="3.10.180.10">
    <property type="entry name" value="2,3-Dihydroxybiphenyl 1,2-Dioxygenase, domain 1"/>
    <property type="match status" value="1"/>
</dbReference>
<comment type="caution">
    <text evidence="3">The sequence shown here is derived from an EMBL/GenBank/DDBJ whole genome shotgun (WGS) entry which is preliminary data.</text>
</comment>
<proteinExistence type="predicted"/>
<keyword evidence="4" id="KW-1185">Reference proteome</keyword>
<dbReference type="InterPro" id="IPR004360">
    <property type="entry name" value="Glyas_Fos-R_dOase_dom"/>
</dbReference>
<dbReference type="EMBL" id="JACCBY010000005">
    <property type="protein sequence ID" value="NYD91541.1"/>
    <property type="molecule type" value="Genomic_DNA"/>
</dbReference>
<organism evidence="3 4">
    <name type="scientific">Sphingomonas melonis</name>
    <dbReference type="NCBI Taxonomy" id="152682"/>
    <lineage>
        <taxon>Bacteria</taxon>
        <taxon>Pseudomonadati</taxon>
        <taxon>Pseudomonadota</taxon>
        <taxon>Alphaproteobacteria</taxon>
        <taxon>Sphingomonadales</taxon>
        <taxon>Sphingomonadaceae</taxon>
        <taxon>Sphingomonas</taxon>
    </lineage>
</organism>
<dbReference type="Pfam" id="PF00903">
    <property type="entry name" value="Glyoxalase"/>
    <property type="match status" value="1"/>
</dbReference>
<evidence type="ECO:0000259" key="2">
    <source>
        <dbReference type="PROSITE" id="PS51819"/>
    </source>
</evidence>
<accession>A0A7Y9FQD2</accession>
<evidence type="ECO:0000313" key="4">
    <source>
        <dbReference type="Proteomes" id="UP000517753"/>
    </source>
</evidence>
<dbReference type="PANTHER" id="PTHR21366:SF14">
    <property type="entry name" value="GLYOXALASE DOMAIN-CONTAINING PROTEIN 5"/>
    <property type="match status" value="1"/>
</dbReference>
<dbReference type="PROSITE" id="PS00934">
    <property type="entry name" value="GLYOXALASE_I_1"/>
    <property type="match status" value="1"/>
</dbReference>
<dbReference type="RefSeq" id="WP_179509950.1">
    <property type="nucleotide sequence ID" value="NZ_JACCBY010000005.1"/>
</dbReference>
<dbReference type="InterPro" id="IPR029068">
    <property type="entry name" value="Glyas_Bleomycin-R_OHBP_Dase"/>
</dbReference>
<dbReference type="InterPro" id="IPR018146">
    <property type="entry name" value="Glyoxalase_1_CS"/>
</dbReference>
<reference evidence="3 4" key="1">
    <citation type="submission" date="2020-08" db="EMBL/GenBank/DDBJ databases">
        <title>The Agave Microbiome: Exploring the role of microbial communities in plant adaptations to desert environments.</title>
        <authorList>
            <person name="Partida-Martinez L.P."/>
        </authorList>
    </citation>
    <scope>NUCLEOTIDE SEQUENCE [LARGE SCALE GENOMIC DNA]</scope>
    <source>
        <strain evidence="3 4">AS2.3</strain>
    </source>
</reference>